<dbReference type="Proteomes" id="UP000192277">
    <property type="component" value="Unassembled WGS sequence"/>
</dbReference>
<dbReference type="EMBL" id="LWBO01000001">
    <property type="protein sequence ID" value="OQP55314.1"/>
    <property type="molecule type" value="Genomic_DNA"/>
</dbReference>
<comment type="caution">
    <text evidence="7">The sequence shown here is derived from an EMBL/GenBank/DDBJ whole genome shotgun (WGS) entry which is preliminary data.</text>
</comment>
<evidence type="ECO:0000256" key="5">
    <source>
        <dbReference type="ARBA" id="ARBA00023002"/>
    </source>
</evidence>
<accession>A0ABX3P5T4</accession>
<dbReference type="InterPro" id="IPR051473">
    <property type="entry name" value="P2Ox-like"/>
</dbReference>
<dbReference type="PANTHER" id="PTHR42784">
    <property type="entry name" value="PYRANOSE 2-OXIDASE"/>
    <property type="match status" value="1"/>
</dbReference>
<feature type="domain" description="Glucose-methanol-choline oxidoreductase C-terminal" evidence="6">
    <location>
        <begin position="373"/>
        <end position="498"/>
    </location>
</feature>
<evidence type="ECO:0000256" key="1">
    <source>
        <dbReference type="ARBA" id="ARBA00001974"/>
    </source>
</evidence>
<dbReference type="PANTHER" id="PTHR42784:SF1">
    <property type="entry name" value="PYRANOSE 2-OXIDASE"/>
    <property type="match status" value="1"/>
</dbReference>
<proteinExistence type="inferred from homology"/>
<organism evidence="7 8">
    <name type="scientific">Niastella koreensis</name>
    <dbReference type="NCBI Taxonomy" id="354356"/>
    <lineage>
        <taxon>Bacteria</taxon>
        <taxon>Pseudomonadati</taxon>
        <taxon>Bacteroidota</taxon>
        <taxon>Chitinophagia</taxon>
        <taxon>Chitinophagales</taxon>
        <taxon>Chitinophagaceae</taxon>
        <taxon>Niastella</taxon>
    </lineage>
</organism>
<evidence type="ECO:0000313" key="7">
    <source>
        <dbReference type="EMBL" id="OQP55314.1"/>
    </source>
</evidence>
<keyword evidence="3" id="KW-0285">Flavoprotein</keyword>
<evidence type="ECO:0000259" key="6">
    <source>
        <dbReference type="Pfam" id="PF05199"/>
    </source>
</evidence>
<evidence type="ECO:0000256" key="2">
    <source>
        <dbReference type="ARBA" id="ARBA00010790"/>
    </source>
</evidence>
<dbReference type="Gene3D" id="3.50.50.60">
    <property type="entry name" value="FAD/NAD(P)-binding domain"/>
    <property type="match status" value="2"/>
</dbReference>
<dbReference type="SUPFAM" id="SSF51905">
    <property type="entry name" value="FAD/NAD(P)-binding domain"/>
    <property type="match status" value="1"/>
</dbReference>
<gene>
    <name evidence="7" type="ORF">A4D02_03120</name>
</gene>
<keyword evidence="5" id="KW-0560">Oxidoreductase</keyword>
<keyword evidence="4" id="KW-0274">FAD</keyword>
<sequence>MPFIDLNKKETLSAKQYDFVIIGAGASGIMLAVKLSASGKQVLLVESGHFSVDEERQQLNEVTHSSKKLENAVWGRKRAVGGTTLAWGGQSLPFSRIDFTERDWVNNSGWPISFDDLEAHYKMANEFMQIDTLDYRDDILPNIKLSPAPDFDTSVINYHVSKWANEPNFVNLYRKQLEQQIDVVYNAVLIQVIKEGTAITAIQIANFNKQHFTIAVSGRLILSVGGIETSRILLLNKLGNPEWVGKCFMDHPCIEVGLVRTSNEYALQRQFNTHIWQGRKYSIRLSLSEQVQQEKKLLNCSGTIMFTASAEQFDPYAELKAFKKDFKIGRLFKVSGKSIEILKSVIAYIRHRFYYKINTEAKLLLMMEQEPDTGSYISLSDQVDIFNKPKANINWVITKKTWETAVSTAKYIERELERLKLGTVSLYKHIDLDTSSWSSYLTDVNHHMGGARMSGSEKEGVVDSNLKVWGTDNLYICSCAVFPTSSHSNPTLTMLALANRLHQHLLSTSSPV</sequence>
<dbReference type="InterPro" id="IPR036188">
    <property type="entry name" value="FAD/NAD-bd_sf"/>
</dbReference>
<dbReference type="InterPro" id="IPR007867">
    <property type="entry name" value="GMC_OxRtase_C"/>
</dbReference>
<name>A0ABX3P5T4_9BACT</name>
<evidence type="ECO:0000256" key="4">
    <source>
        <dbReference type="ARBA" id="ARBA00022827"/>
    </source>
</evidence>
<dbReference type="Pfam" id="PF05199">
    <property type="entry name" value="GMC_oxred_C"/>
    <property type="match status" value="1"/>
</dbReference>
<comment type="similarity">
    <text evidence="2">Belongs to the GMC oxidoreductase family.</text>
</comment>
<protein>
    <recommendedName>
        <fullName evidence="6">Glucose-methanol-choline oxidoreductase C-terminal domain-containing protein</fullName>
    </recommendedName>
</protein>
<comment type="cofactor">
    <cofactor evidence="1">
        <name>FAD</name>
        <dbReference type="ChEBI" id="CHEBI:57692"/>
    </cofactor>
</comment>
<reference evidence="7 8" key="1">
    <citation type="submission" date="2016-04" db="EMBL/GenBank/DDBJ databases">
        <authorList>
            <person name="Chen L."/>
            <person name="Zhuang W."/>
            <person name="Wang G."/>
        </authorList>
    </citation>
    <scope>NUCLEOTIDE SEQUENCE [LARGE SCALE GENOMIC DNA]</scope>
    <source>
        <strain evidence="8">GR20</strain>
    </source>
</reference>
<evidence type="ECO:0000313" key="8">
    <source>
        <dbReference type="Proteomes" id="UP000192277"/>
    </source>
</evidence>
<evidence type="ECO:0000256" key="3">
    <source>
        <dbReference type="ARBA" id="ARBA00022630"/>
    </source>
</evidence>
<keyword evidence="8" id="KW-1185">Reference proteome</keyword>